<evidence type="ECO:0000313" key="5">
    <source>
        <dbReference type="EMBL" id="KPI39824.1"/>
    </source>
</evidence>
<dbReference type="PROSITE" id="PS50088">
    <property type="entry name" value="ANK_REPEAT"/>
    <property type="match status" value="2"/>
</dbReference>
<dbReference type="Pfam" id="PF00023">
    <property type="entry name" value="Ank"/>
    <property type="match status" value="1"/>
</dbReference>
<feature type="compositionally biased region" description="Polar residues" evidence="3">
    <location>
        <begin position="766"/>
        <end position="775"/>
    </location>
</feature>
<sequence>MKDKDSDTPKETSKRSGFKKFFSRGKAEATSRSNAVTVASTGADSAATQRAETGPISISQGAAQPLKADPSSTSTSKDAAPEIYSSLWEKALDTLKESKKESDRDAYQQLKRILKDPKTVSLHDINKAQEDDLKNLSSKRDKQRFGNRRHVIRAASYMLLFRGPAAAAGRFDATGAATIAVQATTSLIGVALAKIELDQSVYIQLEDICLKTRTWASKEAKILGRRRDQYLDAFEKAEDDLVQVYRSILMWTASAYKYINGTMSRTPPLTTPYFPNEIQAAKADVDIKHRRCEASFDLIKAESDFYDNNRKTLDWISDAKHIVAHRELIKSSKVDDSYSLCGEWLLGSREFEAWNAGSGLQVLWIVGTAGTGKSTLSCRVIEELRSFSAKANDTSFAYVYCSRIAAGGAKDTETVLGSLIRQLAEIEGKNEIVEPLDSFYRKHNHERSKGAELSRREQDELVGETFDLGIETRIIIDALDECRDWNVLLSALAKAVKHHKGNMKIFLTSREEVKVQEYFPTSTTKVLAAELTQFDMEVFVRGEIFGHEREDRLLRGKHPEIEERLVLALLKRAQGMFQWVKLRLTWFFAAPDSPPVDRKDVEDEIRKIENNRATADDTLRGTYTDILKRNNNGRRAREIAKRAFQITLAAFSPGLSLAELVAVLAIKDVDALEHSSTNMDAEVDEDYVKARTRNLLRPVEIPRDGPDVLKREVTHMQFSHMSVVDYLLSSDEGAAYSTGECHQYLLRICLYEIRIMNDIDADSLTDGSVTVSDPQHSGEGPDESITGPIQGEAEVDDCANDEDEDSLPSESGTSSDYEHSTEYLGAVVTASVQEDSEADDSGSSMGQSSEYDRGLTSFREYSTHMWPSHCAAALLLLPSRSDLASSLAGDVFCGIWWQEGLSAWPRRLKKLYFNRRFYHGLGQRFASQRPGWLISSCFGLRPLAEELAKHDIYRSLEILNAEVRRIHSAEATVTATAVVNEHRDDLHDALARAPSITEPEHKMLEESDKPNELFTYFFSIGGEVITRAGYVSYLKWIFKKASCETAYQAVVCHVLSLLRGRGFDLNRIWDDETVLVLAVNHELVDVIKYLVRNGAHINLRTKGLKSVTAWEAAAQASDIEVMDVLISMAPADERPGMLVSIWQHAVQTVFSTDYLSYVRSLDQDIQHGLSAALNDGSVLWSHHLIEVGAMVKLEGLRQKVLHQLVANYPGGDEQAAINLIPLLVSRGLDLNACDDTGVTPLMIATLTGEPFLAYALLRLGANVNATDHSGRSVLHYSIPKDGWHTSFGGEEWPQLWEILNRFGVDTGHADEDGVTALDLARVSQCEEPLVALSQLNAGVEFIDSLTIEPNFEFQEVVRNRYKIWSYLATGILPENADGMIDAAVAWKDKINARDGYVEPEEVHVRLAARKELKDASPS</sequence>
<dbReference type="VEuPathDB" id="FungiDB:AB675_3383"/>
<name>A0A0N1H8S1_9EURO</name>
<feature type="compositionally biased region" description="Polar residues" evidence="3">
    <location>
        <begin position="30"/>
        <end position="62"/>
    </location>
</feature>
<dbReference type="Gene3D" id="1.25.40.20">
    <property type="entry name" value="Ankyrin repeat-containing domain"/>
    <property type="match status" value="2"/>
</dbReference>
<dbReference type="Proteomes" id="UP000038010">
    <property type="component" value="Unassembled WGS sequence"/>
</dbReference>
<dbReference type="SUPFAM" id="SSF52540">
    <property type="entry name" value="P-loop containing nucleoside triphosphate hydrolases"/>
    <property type="match status" value="1"/>
</dbReference>
<proteinExistence type="predicted"/>
<evidence type="ECO:0000259" key="4">
    <source>
        <dbReference type="Pfam" id="PF24883"/>
    </source>
</evidence>
<dbReference type="PANTHER" id="PTHR10039">
    <property type="entry name" value="AMELOGENIN"/>
    <property type="match status" value="1"/>
</dbReference>
<dbReference type="EMBL" id="LFJN01000014">
    <property type="protein sequence ID" value="KPI39824.1"/>
    <property type="molecule type" value="Genomic_DNA"/>
</dbReference>
<feature type="compositionally biased region" description="Basic and acidic residues" evidence="3">
    <location>
        <begin position="1"/>
        <end position="14"/>
    </location>
</feature>
<dbReference type="InterPro" id="IPR027417">
    <property type="entry name" value="P-loop_NTPase"/>
</dbReference>
<evidence type="ECO:0000313" key="6">
    <source>
        <dbReference type="Proteomes" id="UP000038010"/>
    </source>
</evidence>
<feature type="region of interest" description="Disordered" evidence="3">
    <location>
        <begin position="1"/>
        <end position="80"/>
    </location>
</feature>
<dbReference type="Gene3D" id="3.40.50.300">
    <property type="entry name" value="P-loop containing nucleotide triphosphate hydrolases"/>
    <property type="match status" value="1"/>
</dbReference>
<dbReference type="PANTHER" id="PTHR10039:SF16">
    <property type="entry name" value="GPI INOSITOL-DEACYLASE"/>
    <property type="match status" value="1"/>
</dbReference>
<evidence type="ECO:0000256" key="1">
    <source>
        <dbReference type="ARBA" id="ARBA00022737"/>
    </source>
</evidence>
<feature type="compositionally biased region" description="Acidic residues" evidence="3">
    <location>
        <begin position="793"/>
        <end position="807"/>
    </location>
</feature>
<dbReference type="OrthoDB" id="1577640at2759"/>
<dbReference type="InterPro" id="IPR056884">
    <property type="entry name" value="NPHP3-like_N"/>
</dbReference>
<keyword evidence="2" id="KW-0040">ANK repeat</keyword>
<protein>
    <recommendedName>
        <fullName evidence="4">Nephrocystin 3-like N-terminal domain-containing protein</fullName>
    </recommendedName>
</protein>
<dbReference type="PROSITE" id="PS50297">
    <property type="entry name" value="ANK_REP_REGION"/>
    <property type="match status" value="2"/>
</dbReference>
<comment type="caution">
    <text evidence="5">The sequence shown here is derived from an EMBL/GenBank/DDBJ whole genome shotgun (WGS) entry which is preliminary data.</text>
</comment>
<reference evidence="5 6" key="1">
    <citation type="submission" date="2015-06" db="EMBL/GenBank/DDBJ databases">
        <title>Draft genome of the ant-associated black yeast Phialophora attae CBS 131958.</title>
        <authorList>
            <person name="Moreno L.F."/>
            <person name="Stielow B.J."/>
            <person name="de Hoog S."/>
            <person name="Vicente V.A."/>
            <person name="Weiss V.A."/>
            <person name="de Vries M."/>
            <person name="Cruz L.M."/>
            <person name="Souza E.M."/>
        </authorList>
    </citation>
    <scope>NUCLEOTIDE SEQUENCE [LARGE SCALE GENOMIC DNA]</scope>
    <source>
        <strain evidence="5 6">CBS 131958</strain>
    </source>
</reference>
<feature type="region of interest" description="Disordered" evidence="3">
    <location>
        <begin position="766"/>
        <end position="819"/>
    </location>
</feature>
<feature type="domain" description="Nephrocystin 3-like N-terminal" evidence="4">
    <location>
        <begin position="342"/>
        <end position="510"/>
    </location>
</feature>
<organism evidence="5 6">
    <name type="scientific">Cyphellophora attinorum</name>
    <dbReference type="NCBI Taxonomy" id="1664694"/>
    <lineage>
        <taxon>Eukaryota</taxon>
        <taxon>Fungi</taxon>
        <taxon>Dikarya</taxon>
        <taxon>Ascomycota</taxon>
        <taxon>Pezizomycotina</taxon>
        <taxon>Eurotiomycetes</taxon>
        <taxon>Chaetothyriomycetidae</taxon>
        <taxon>Chaetothyriales</taxon>
        <taxon>Cyphellophoraceae</taxon>
        <taxon>Cyphellophora</taxon>
    </lineage>
</organism>
<feature type="repeat" description="ANK" evidence="2">
    <location>
        <begin position="1070"/>
        <end position="1102"/>
    </location>
</feature>
<dbReference type="Pfam" id="PF24883">
    <property type="entry name" value="NPHP3_N"/>
    <property type="match status" value="1"/>
</dbReference>
<dbReference type="GeneID" id="28735310"/>
<gene>
    <name evidence="5" type="ORF">AB675_3383</name>
</gene>
<dbReference type="STRING" id="1664694.A0A0N1H8S1"/>
<keyword evidence="6" id="KW-1185">Reference proteome</keyword>
<dbReference type="InterPro" id="IPR036770">
    <property type="entry name" value="Ankyrin_rpt-contain_sf"/>
</dbReference>
<evidence type="ECO:0000256" key="2">
    <source>
        <dbReference type="PROSITE-ProRule" id="PRU00023"/>
    </source>
</evidence>
<accession>A0A0N1H8S1</accession>
<dbReference type="SUPFAM" id="SSF48403">
    <property type="entry name" value="Ankyrin repeat"/>
    <property type="match status" value="1"/>
</dbReference>
<dbReference type="SMART" id="SM00248">
    <property type="entry name" value="ANK"/>
    <property type="match status" value="2"/>
</dbReference>
<keyword evidence="1" id="KW-0677">Repeat</keyword>
<feature type="repeat" description="ANK" evidence="2">
    <location>
        <begin position="1236"/>
        <end position="1268"/>
    </location>
</feature>
<dbReference type="RefSeq" id="XP_017999787.1">
    <property type="nucleotide sequence ID" value="XM_018143430.1"/>
</dbReference>
<dbReference type="InterPro" id="IPR002110">
    <property type="entry name" value="Ankyrin_rpt"/>
</dbReference>
<evidence type="ECO:0000256" key="3">
    <source>
        <dbReference type="SAM" id="MobiDB-lite"/>
    </source>
</evidence>